<evidence type="ECO:0000256" key="4">
    <source>
        <dbReference type="ARBA" id="ARBA00022692"/>
    </source>
</evidence>
<evidence type="ECO:0000256" key="3">
    <source>
        <dbReference type="ARBA" id="ARBA00022475"/>
    </source>
</evidence>
<keyword evidence="2" id="KW-0813">Transport</keyword>
<feature type="transmembrane region" description="Helical" evidence="9">
    <location>
        <begin position="262"/>
        <end position="280"/>
    </location>
</feature>
<dbReference type="Pfam" id="PF02653">
    <property type="entry name" value="BPD_transp_2"/>
    <property type="match status" value="1"/>
</dbReference>
<feature type="transmembrane region" description="Helical" evidence="9">
    <location>
        <begin position="224"/>
        <end position="250"/>
    </location>
</feature>
<dbReference type="AlphaFoldDB" id="A0A4R3LLI0"/>
<dbReference type="OrthoDB" id="9807115at2"/>
<comment type="similarity">
    <text evidence="8">Belongs to the binding-protein-dependent transport system permease family. LivHM subfamily.</text>
</comment>
<evidence type="ECO:0000256" key="2">
    <source>
        <dbReference type="ARBA" id="ARBA00022448"/>
    </source>
</evidence>
<name>A0A4R3LLI0_9HYPH</name>
<dbReference type="GO" id="GO:0022857">
    <property type="term" value="F:transmembrane transporter activity"/>
    <property type="evidence" value="ECO:0007669"/>
    <property type="project" value="InterPro"/>
</dbReference>
<evidence type="ECO:0000256" key="6">
    <source>
        <dbReference type="ARBA" id="ARBA00022989"/>
    </source>
</evidence>
<proteinExistence type="inferred from homology"/>
<organism evidence="10 11">
    <name type="scientific">Aquabacter spiritensis</name>
    <dbReference type="NCBI Taxonomy" id="933073"/>
    <lineage>
        <taxon>Bacteria</taxon>
        <taxon>Pseudomonadati</taxon>
        <taxon>Pseudomonadota</taxon>
        <taxon>Alphaproteobacteria</taxon>
        <taxon>Hyphomicrobiales</taxon>
        <taxon>Xanthobacteraceae</taxon>
        <taxon>Aquabacter</taxon>
    </lineage>
</organism>
<keyword evidence="3" id="KW-1003">Cell membrane</keyword>
<dbReference type="EMBL" id="SMAI01000027">
    <property type="protein sequence ID" value="TCT00436.1"/>
    <property type="molecule type" value="Genomic_DNA"/>
</dbReference>
<accession>A0A4R3LLI0</accession>
<comment type="subcellular location">
    <subcellularLocation>
        <location evidence="1">Cell membrane</location>
        <topology evidence="1">Multi-pass membrane protein</topology>
    </subcellularLocation>
</comment>
<evidence type="ECO:0000313" key="10">
    <source>
        <dbReference type="EMBL" id="TCT00436.1"/>
    </source>
</evidence>
<comment type="caution">
    <text evidence="10">The sequence shown here is derived from an EMBL/GenBank/DDBJ whole genome shotgun (WGS) entry which is preliminary data.</text>
</comment>
<dbReference type="InterPro" id="IPR052157">
    <property type="entry name" value="BCAA_transport_permease"/>
</dbReference>
<feature type="transmembrane region" description="Helical" evidence="9">
    <location>
        <begin position="141"/>
        <end position="162"/>
    </location>
</feature>
<sequence length="290" mass="30975">MTCSLDIFFLEAVLNGILLAGLLALLSLGLNLVFGVVDVVWICYAELVMIGMYAIFFAYSTLDLPLPLAMLIGITFTALLGVALHMIVIRPLLDAAPINQLLATGGVLFLLQAAATLAFGIEFRNIGVHLGSASLGDMFFSWGRIITFSVALATMLGLRYFLRHSYLGLAILALSQDRHVMPLMGADSRRLYAATSALGGGLAGLGAALMVLQFDIYPQIGLQFGPLIFMVCVLGGLGNMLGGFVAALVIAQFITIGSSCFATEWGYAIAFLFFILMMFIRPQGLLGARS</sequence>
<keyword evidence="11" id="KW-1185">Reference proteome</keyword>
<evidence type="ECO:0000313" key="11">
    <source>
        <dbReference type="Proteomes" id="UP000294664"/>
    </source>
</evidence>
<dbReference type="PANTHER" id="PTHR11795:SF445">
    <property type="entry name" value="AMINO ACID ABC TRANSPORTER PERMEASE PROTEIN"/>
    <property type="match status" value="1"/>
</dbReference>
<dbReference type="GO" id="GO:0006865">
    <property type="term" value="P:amino acid transport"/>
    <property type="evidence" value="ECO:0007669"/>
    <property type="project" value="UniProtKB-KW"/>
</dbReference>
<dbReference type="CDD" id="cd06582">
    <property type="entry name" value="TM_PBP1_LivH_like"/>
    <property type="match status" value="1"/>
</dbReference>
<keyword evidence="5" id="KW-0029">Amino-acid transport</keyword>
<keyword evidence="7 9" id="KW-0472">Membrane</keyword>
<dbReference type="RefSeq" id="WP_132036152.1">
    <property type="nucleotide sequence ID" value="NZ_SMAI01000027.1"/>
</dbReference>
<keyword evidence="6 9" id="KW-1133">Transmembrane helix</keyword>
<evidence type="ECO:0000256" key="5">
    <source>
        <dbReference type="ARBA" id="ARBA00022970"/>
    </source>
</evidence>
<reference evidence="10 11" key="1">
    <citation type="submission" date="2019-03" db="EMBL/GenBank/DDBJ databases">
        <title>Genomic Encyclopedia of Type Strains, Phase IV (KMG-IV): sequencing the most valuable type-strain genomes for metagenomic binning, comparative biology and taxonomic classification.</title>
        <authorList>
            <person name="Goeker M."/>
        </authorList>
    </citation>
    <scope>NUCLEOTIDE SEQUENCE [LARGE SCALE GENOMIC DNA]</scope>
    <source>
        <strain evidence="10 11">DSM 9035</strain>
    </source>
</reference>
<evidence type="ECO:0000256" key="1">
    <source>
        <dbReference type="ARBA" id="ARBA00004651"/>
    </source>
</evidence>
<dbReference type="InterPro" id="IPR001851">
    <property type="entry name" value="ABC_transp_permease"/>
</dbReference>
<feature type="transmembrane region" description="Helical" evidence="9">
    <location>
        <begin position="12"/>
        <end position="34"/>
    </location>
</feature>
<protein>
    <submittedName>
        <fullName evidence="10">Branched-chain amino acid transport system permease protein</fullName>
    </submittedName>
</protein>
<gene>
    <name evidence="10" type="ORF">EDC64_1278</name>
</gene>
<feature type="transmembrane region" description="Helical" evidence="9">
    <location>
        <begin position="191"/>
        <end position="212"/>
    </location>
</feature>
<evidence type="ECO:0000256" key="8">
    <source>
        <dbReference type="ARBA" id="ARBA00037998"/>
    </source>
</evidence>
<evidence type="ECO:0000256" key="7">
    <source>
        <dbReference type="ARBA" id="ARBA00023136"/>
    </source>
</evidence>
<dbReference type="GO" id="GO:0005886">
    <property type="term" value="C:plasma membrane"/>
    <property type="evidence" value="ECO:0007669"/>
    <property type="project" value="UniProtKB-SubCell"/>
</dbReference>
<feature type="transmembrane region" description="Helical" evidence="9">
    <location>
        <begin position="41"/>
        <end position="62"/>
    </location>
</feature>
<feature type="transmembrane region" description="Helical" evidence="9">
    <location>
        <begin position="101"/>
        <end position="121"/>
    </location>
</feature>
<dbReference type="PANTHER" id="PTHR11795">
    <property type="entry name" value="BRANCHED-CHAIN AMINO ACID TRANSPORT SYSTEM PERMEASE PROTEIN LIVH"/>
    <property type="match status" value="1"/>
</dbReference>
<dbReference type="Proteomes" id="UP000294664">
    <property type="component" value="Unassembled WGS sequence"/>
</dbReference>
<evidence type="ECO:0000256" key="9">
    <source>
        <dbReference type="SAM" id="Phobius"/>
    </source>
</evidence>
<keyword evidence="4 9" id="KW-0812">Transmembrane</keyword>
<feature type="transmembrane region" description="Helical" evidence="9">
    <location>
        <begin position="68"/>
        <end position="89"/>
    </location>
</feature>